<dbReference type="Proteomes" id="UP000078512">
    <property type="component" value="Unassembled WGS sequence"/>
</dbReference>
<feature type="region of interest" description="Disordered" evidence="1">
    <location>
        <begin position="46"/>
        <end position="148"/>
    </location>
</feature>
<organism evidence="2 3">
    <name type="scientific">Linnemannia elongata AG-77</name>
    <dbReference type="NCBI Taxonomy" id="1314771"/>
    <lineage>
        <taxon>Eukaryota</taxon>
        <taxon>Fungi</taxon>
        <taxon>Fungi incertae sedis</taxon>
        <taxon>Mucoromycota</taxon>
        <taxon>Mortierellomycotina</taxon>
        <taxon>Mortierellomycetes</taxon>
        <taxon>Mortierellales</taxon>
        <taxon>Mortierellaceae</taxon>
        <taxon>Linnemannia</taxon>
    </lineage>
</organism>
<evidence type="ECO:0000313" key="3">
    <source>
        <dbReference type="Proteomes" id="UP000078512"/>
    </source>
</evidence>
<dbReference type="EMBL" id="KV442015">
    <property type="protein sequence ID" value="OAQ35095.1"/>
    <property type="molecule type" value="Genomic_DNA"/>
</dbReference>
<dbReference type="AlphaFoldDB" id="A0A197KC79"/>
<keyword evidence="3" id="KW-1185">Reference proteome</keyword>
<protein>
    <submittedName>
        <fullName evidence="2">Uncharacterized protein</fullName>
    </submittedName>
</protein>
<feature type="compositionally biased region" description="Low complexity" evidence="1">
    <location>
        <begin position="78"/>
        <end position="99"/>
    </location>
</feature>
<feature type="compositionally biased region" description="Low complexity" evidence="1">
    <location>
        <begin position="115"/>
        <end position="128"/>
    </location>
</feature>
<evidence type="ECO:0000313" key="2">
    <source>
        <dbReference type="EMBL" id="OAQ35095.1"/>
    </source>
</evidence>
<name>A0A197KC79_9FUNG</name>
<proteinExistence type="predicted"/>
<sequence>MAIPTPYSTKKNLADLCLHSSHCLQKHPQHDQQYHRCDHRNQAIRNKNFSSTPFPSYPQQPPVFHPSHYQMHNLRQWQPLQQTNVQHQHQQQQEQQQHQVYRSNSRASSRCATITPTPSTSSDSCSDSEGIQGGLRGGSYGGADTVAR</sequence>
<evidence type="ECO:0000256" key="1">
    <source>
        <dbReference type="SAM" id="MobiDB-lite"/>
    </source>
</evidence>
<reference evidence="2 3" key="1">
    <citation type="submission" date="2016-05" db="EMBL/GenBank/DDBJ databases">
        <title>Genome sequencing reveals origins of a unique bacterial endosymbiosis in the earliest lineages of terrestrial Fungi.</title>
        <authorList>
            <consortium name="DOE Joint Genome Institute"/>
            <person name="Uehling J."/>
            <person name="Gryganskyi A."/>
            <person name="Hameed K."/>
            <person name="Tschaplinski T."/>
            <person name="Misztal P."/>
            <person name="Wu S."/>
            <person name="Desiro A."/>
            <person name="Vande Pol N."/>
            <person name="Du Z.-Y."/>
            <person name="Zienkiewicz A."/>
            <person name="Zienkiewicz K."/>
            <person name="Morin E."/>
            <person name="Tisserant E."/>
            <person name="Splivallo R."/>
            <person name="Hainaut M."/>
            <person name="Henrissat B."/>
            <person name="Ohm R."/>
            <person name="Kuo A."/>
            <person name="Yan J."/>
            <person name="Lipzen A."/>
            <person name="Nolan M."/>
            <person name="Labutti K."/>
            <person name="Barry K."/>
            <person name="Goldstein A."/>
            <person name="Labbe J."/>
            <person name="Schadt C."/>
            <person name="Tuskan G."/>
            <person name="Grigoriev I."/>
            <person name="Martin F."/>
            <person name="Vilgalys R."/>
            <person name="Bonito G."/>
        </authorList>
    </citation>
    <scope>NUCLEOTIDE SEQUENCE [LARGE SCALE GENOMIC DNA]</scope>
    <source>
        <strain evidence="2 3">AG-77</strain>
    </source>
</reference>
<gene>
    <name evidence="2" type="ORF">K457DRAFT_13660</name>
</gene>
<feature type="compositionally biased region" description="Polar residues" evidence="1">
    <location>
        <begin position="100"/>
        <end position="114"/>
    </location>
</feature>
<accession>A0A197KC79</accession>
<feature type="compositionally biased region" description="Gly residues" evidence="1">
    <location>
        <begin position="131"/>
        <end position="141"/>
    </location>
</feature>
<feature type="compositionally biased region" description="Pro residues" evidence="1">
    <location>
        <begin position="55"/>
        <end position="64"/>
    </location>
</feature>